<dbReference type="SFLD" id="SFLDG01058">
    <property type="entry name" value="lipoyl_synthase_like"/>
    <property type="match status" value="1"/>
</dbReference>
<organism evidence="11 12">
    <name type="scientific">Pseudomonas graminis</name>
    <dbReference type="NCBI Taxonomy" id="158627"/>
    <lineage>
        <taxon>Bacteria</taxon>
        <taxon>Pseudomonadati</taxon>
        <taxon>Pseudomonadota</taxon>
        <taxon>Gammaproteobacteria</taxon>
        <taxon>Pseudomonadales</taxon>
        <taxon>Pseudomonadaceae</taxon>
        <taxon>Pseudomonas</taxon>
    </lineage>
</organism>
<sequence length="353" mass="39412">MTTAYEAADTVVNTENAVQTLIPTVNVATPERVARPKVEAGVKLRGAEKVARIPVKIIPTVDLPKKPDWIRVRIPVSPEVDRIKALLRKHKLHSVCEEASCPNLGECFSGGTATFMIMGDICTRRCPFCDVGHGRPKALDTDEPKNLAVAIADLKLKYVVITSVDRDDLRDGGAQHFADCIREIRLLSPNVQLETLVPDYRGRMDIALEITAATPPDVFNHNLETVPRLYKAARPGSDYQWSLTLLKRFKEMVPHVPTKSGLMLGLGETDEEVIEVMQRMREHNIDMLTLGQYLQPSRNHLPVQRFVHPDVFDWFAEEGYKMGFKNVASGPLVRSSYHADEQAKLVKSLLTAG</sequence>
<evidence type="ECO:0000256" key="4">
    <source>
        <dbReference type="ARBA" id="ARBA00022691"/>
    </source>
</evidence>
<feature type="binding site" evidence="9">
    <location>
        <position position="336"/>
    </location>
    <ligand>
        <name>[4Fe-4S] cluster</name>
        <dbReference type="ChEBI" id="CHEBI:49883"/>
        <label>1</label>
    </ligand>
</feature>
<keyword evidence="7 9" id="KW-0411">Iron-sulfur</keyword>
<dbReference type="InterPro" id="IPR013785">
    <property type="entry name" value="Aldolase_TIM"/>
</dbReference>
<dbReference type="Gene3D" id="3.20.20.70">
    <property type="entry name" value="Aldolase class I"/>
    <property type="match status" value="1"/>
</dbReference>
<dbReference type="PANTHER" id="PTHR10949:SF0">
    <property type="entry name" value="LIPOYL SYNTHASE, MITOCHONDRIAL"/>
    <property type="match status" value="1"/>
</dbReference>
<dbReference type="GO" id="GO:0005737">
    <property type="term" value="C:cytoplasm"/>
    <property type="evidence" value="ECO:0007669"/>
    <property type="project" value="UniProtKB-SubCell"/>
</dbReference>
<dbReference type="PROSITE" id="PS51918">
    <property type="entry name" value="RADICAL_SAM"/>
    <property type="match status" value="1"/>
</dbReference>
<dbReference type="InterPro" id="IPR007197">
    <property type="entry name" value="rSAM"/>
</dbReference>
<dbReference type="HAMAP" id="MF_00206">
    <property type="entry name" value="Lipoyl_synth"/>
    <property type="match status" value="1"/>
</dbReference>
<comment type="similarity">
    <text evidence="9">Belongs to the radical SAM superfamily. Lipoyl synthase family.</text>
</comment>
<comment type="caution">
    <text evidence="11">The sequence shown here is derived from an EMBL/GenBank/DDBJ whole genome shotgun (WGS) entry which is preliminary data.</text>
</comment>
<feature type="binding site" evidence="9">
    <location>
        <position position="96"/>
    </location>
    <ligand>
        <name>[4Fe-4S] cluster</name>
        <dbReference type="ChEBI" id="CHEBI:49883"/>
        <label>1</label>
    </ligand>
</feature>
<dbReference type="InterPro" id="IPR003698">
    <property type="entry name" value="Lipoyl_synth"/>
</dbReference>
<feature type="binding site" evidence="9">
    <location>
        <position position="101"/>
    </location>
    <ligand>
        <name>[4Fe-4S] cluster</name>
        <dbReference type="ChEBI" id="CHEBI:49883"/>
        <label>1</label>
    </ligand>
</feature>
<feature type="binding site" evidence="9">
    <location>
        <position position="129"/>
    </location>
    <ligand>
        <name>[4Fe-4S] cluster</name>
        <dbReference type="ChEBI" id="CHEBI:49883"/>
        <label>2</label>
        <note>4Fe-4S-S-AdoMet</note>
    </ligand>
</feature>
<evidence type="ECO:0000256" key="2">
    <source>
        <dbReference type="ARBA" id="ARBA00022490"/>
    </source>
</evidence>
<dbReference type="OrthoDB" id="9787898at2"/>
<evidence type="ECO:0000256" key="8">
    <source>
        <dbReference type="ARBA" id="ARBA00047326"/>
    </source>
</evidence>
<dbReference type="Pfam" id="PF04055">
    <property type="entry name" value="Radical_SAM"/>
    <property type="match status" value="1"/>
</dbReference>
<evidence type="ECO:0000256" key="9">
    <source>
        <dbReference type="HAMAP-Rule" id="MF_00206"/>
    </source>
</evidence>
<evidence type="ECO:0000259" key="10">
    <source>
        <dbReference type="PROSITE" id="PS51918"/>
    </source>
</evidence>
<evidence type="ECO:0000256" key="1">
    <source>
        <dbReference type="ARBA" id="ARBA00022485"/>
    </source>
</evidence>
<evidence type="ECO:0000313" key="12">
    <source>
        <dbReference type="Proteomes" id="UP000095143"/>
    </source>
</evidence>
<dbReference type="SFLD" id="SFLDS00029">
    <property type="entry name" value="Radical_SAM"/>
    <property type="match status" value="1"/>
</dbReference>
<feature type="domain" description="Radical SAM core" evidence="10">
    <location>
        <begin position="108"/>
        <end position="325"/>
    </location>
</feature>
<dbReference type="PANTHER" id="PTHR10949">
    <property type="entry name" value="LIPOYL SYNTHASE"/>
    <property type="match status" value="1"/>
</dbReference>
<evidence type="ECO:0000256" key="5">
    <source>
        <dbReference type="ARBA" id="ARBA00022723"/>
    </source>
</evidence>
<dbReference type="EMBL" id="MDEN01000060">
    <property type="protein sequence ID" value="OCX21894.1"/>
    <property type="molecule type" value="Genomic_DNA"/>
</dbReference>
<dbReference type="STRING" id="158627.BW687_20050"/>
<dbReference type="InterPro" id="IPR031691">
    <property type="entry name" value="LIAS_N"/>
</dbReference>
<feature type="binding site" evidence="9">
    <location>
        <position position="107"/>
    </location>
    <ligand>
        <name>[4Fe-4S] cluster</name>
        <dbReference type="ChEBI" id="CHEBI:49883"/>
        <label>1</label>
    </ligand>
</feature>
<comment type="pathway">
    <text evidence="9">Protein modification; protein lipoylation via endogenous pathway; protein N(6)-(lipoyl)lysine from octanoyl-[acyl-carrier-protein]: step 2/2.</text>
</comment>
<dbReference type="SUPFAM" id="SSF102114">
    <property type="entry name" value="Radical SAM enzymes"/>
    <property type="match status" value="1"/>
</dbReference>
<dbReference type="GO" id="GO:0009249">
    <property type="term" value="P:protein lipoylation"/>
    <property type="evidence" value="ECO:0007669"/>
    <property type="project" value="UniProtKB-UniRule"/>
</dbReference>
<reference evidence="11 12" key="1">
    <citation type="submission" date="2016-08" db="EMBL/GenBank/DDBJ databases">
        <title>Whole genome sequence of Pseudomonas graminis strain UASWS1507, a potential biological control agent for agriculture.</title>
        <authorList>
            <person name="Crovadore J."/>
            <person name="Calmin G."/>
            <person name="Chablais R."/>
            <person name="Cochard B."/>
            <person name="Lefort F."/>
        </authorList>
    </citation>
    <scope>NUCLEOTIDE SEQUENCE [LARGE SCALE GENOMIC DNA]</scope>
    <source>
        <strain evidence="11 12">UASWS1507</strain>
    </source>
</reference>
<keyword evidence="2 9" id="KW-0963">Cytoplasm</keyword>
<dbReference type="NCBIfam" id="TIGR00510">
    <property type="entry name" value="lipA"/>
    <property type="match status" value="1"/>
</dbReference>
<keyword evidence="6 9" id="KW-0408">Iron</keyword>
<evidence type="ECO:0000256" key="6">
    <source>
        <dbReference type="ARBA" id="ARBA00023004"/>
    </source>
</evidence>
<dbReference type="EC" id="2.8.1.8" evidence="9"/>
<dbReference type="CDD" id="cd01335">
    <property type="entry name" value="Radical_SAM"/>
    <property type="match status" value="1"/>
</dbReference>
<keyword evidence="3 9" id="KW-0808">Transferase</keyword>
<protein>
    <recommendedName>
        <fullName evidence="9">Lipoyl synthase</fullName>
        <ecNumber evidence="9">2.8.1.8</ecNumber>
    </recommendedName>
    <alternativeName>
        <fullName evidence="9">Lip-syn</fullName>
        <shortName evidence="9">LS</shortName>
    </alternativeName>
    <alternativeName>
        <fullName evidence="9">Lipoate synthase</fullName>
    </alternativeName>
    <alternativeName>
        <fullName evidence="9">Lipoic acid synthase</fullName>
    </alternativeName>
    <alternativeName>
        <fullName evidence="9">Sulfur insertion protein LipA</fullName>
    </alternativeName>
</protein>
<comment type="subcellular location">
    <subcellularLocation>
        <location evidence="9">Cytoplasm</location>
    </subcellularLocation>
</comment>
<dbReference type="Proteomes" id="UP000095143">
    <property type="component" value="Unassembled WGS sequence"/>
</dbReference>
<evidence type="ECO:0000256" key="7">
    <source>
        <dbReference type="ARBA" id="ARBA00023014"/>
    </source>
</evidence>
<feature type="binding site" evidence="9">
    <location>
        <position position="122"/>
    </location>
    <ligand>
        <name>[4Fe-4S] cluster</name>
        <dbReference type="ChEBI" id="CHEBI:49883"/>
        <label>2</label>
        <note>4Fe-4S-S-AdoMet</note>
    </ligand>
</feature>
<dbReference type="UniPathway" id="UPA00538">
    <property type="reaction ID" value="UER00593"/>
</dbReference>
<dbReference type="InterPro" id="IPR006638">
    <property type="entry name" value="Elp3/MiaA/NifB-like_rSAM"/>
</dbReference>
<dbReference type="SMART" id="SM00729">
    <property type="entry name" value="Elp3"/>
    <property type="match status" value="1"/>
</dbReference>
<name>A0A1C2E4G3_9PSED</name>
<gene>
    <name evidence="9" type="primary">lipA</name>
    <name evidence="11" type="ORF">BBI10_10025</name>
</gene>
<evidence type="ECO:0000256" key="3">
    <source>
        <dbReference type="ARBA" id="ARBA00022679"/>
    </source>
</evidence>
<evidence type="ECO:0000313" key="11">
    <source>
        <dbReference type="EMBL" id="OCX21894.1"/>
    </source>
</evidence>
<dbReference type="SFLD" id="SFLDF00271">
    <property type="entry name" value="lipoyl_synthase"/>
    <property type="match status" value="1"/>
</dbReference>
<dbReference type="AlphaFoldDB" id="A0A1C2E4G3"/>
<dbReference type="GO" id="GO:0051539">
    <property type="term" value="F:4 iron, 4 sulfur cluster binding"/>
    <property type="evidence" value="ECO:0007669"/>
    <property type="project" value="UniProtKB-UniRule"/>
</dbReference>
<keyword evidence="1 9" id="KW-0004">4Fe-4S</keyword>
<dbReference type="GO" id="GO:0016992">
    <property type="term" value="F:lipoate synthase activity"/>
    <property type="evidence" value="ECO:0007669"/>
    <property type="project" value="UniProtKB-UniRule"/>
</dbReference>
<keyword evidence="5 9" id="KW-0479">Metal-binding</keyword>
<keyword evidence="4 9" id="KW-0949">S-adenosyl-L-methionine</keyword>
<proteinExistence type="inferred from homology"/>
<dbReference type="InterPro" id="IPR058240">
    <property type="entry name" value="rSAM_sf"/>
</dbReference>
<dbReference type="FunFam" id="3.20.20.70:FF:000023">
    <property type="entry name" value="Lipoyl synthase"/>
    <property type="match status" value="1"/>
</dbReference>
<dbReference type="NCBIfam" id="NF004019">
    <property type="entry name" value="PRK05481.1"/>
    <property type="match status" value="1"/>
</dbReference>
<dbReference type="NCBIfam" id="NF009544">
    <property type="entry name" value="PRK12928.1"/>
    <property type="match status" value="1"/>
</dbReference>
<comment type="function">
    <text evidence="9">Catalyzes the radical-mediated insertion of two sulfur atoms into the C-6 and C-8 positions of the octanoyl moiety bound to the lipoyl domains of lipoate-dependent enzymes, thereby converting the octanoylated domains into lipoylated derivatives.</text>
</comment>
<comment type="catalytic activity">
    <reaction evidence="8 9">
        <text>[[Fe-S] cluster scaffold protein carrying a second [4Fe-4S](2+) cluster] + N(6)-octanoyl-L-lysyl-[protein] + 2 oxidized [2Fe-2S]-[ferredoxin] + 2 S-adenosyl-L-methionine + 4 H(+) = [[Fe-S] cluster scaffold protein] + N(6)-[(R)-dihydrolipoyl]-L-lysyl-[protein] + 4 Fe(3+) + 2 hydrogen sulfide + 2 5'-deoxyadenosine + 2 L-methionine + 2 reduced [2Fe-2S]-[ferredoxin]</text>
        <dbReference type="Rhea" id="RHEA:16585"/>
        <dbReference type="Rhea" id="RHEA-COMP:9928"/>
        <dbReference type="Rhea" id="RHEA-COMP:10000"/>
        <dbReference type="Rhea" id="RHEA-COMP:10001"/>
        <dbReference type="Rhea" id="RHEA-COMP:10475"/>
        <dbReference type="Rhea" id="RHEA-COMP:14568"/>
        <dbReference type="Rhea" id="RHEA-COMP:14569"/>
        <dbReference type="ChEBI" id="CHEBI:15378"/>
        <dbReference type="ChEBI" id="CHEBI:17319"/>
        <dbReference type="ChEBI" id="CHEBI:29034"/>
        <dbReference type="ChEBI" id="CHEBI:29919"/>
        <dbReference type="ChEBI" id="CHEBI:33722"/>
        <dbReference type="ChEBI" id="CHEBI:33737"/>
        <dbReference type="ChEBI" id="CHEBI:33738"/>
        <dbReference type="ChEBI" id="CHEBI:57844"/>
        <dbReference type="ChEBI" id="CHEBI:59789"/>
        <dbReference type="ChEBI" id="CHEBI:78809"/>
        <dbReference type="ChEBI" id="CHEBI:83100"/>
        <dbReference type="EC" id="2.8.1.8"/>
    </reaction>
</comment>
<dbReference type="GO" id="GO:0046872">
    <property type="term" value="F:metal ion binding"/>
    <property type="evidence" value="ECO:0007669"/>
    <property type="project" value="UniProtKB-KW"/>
</dbReference>
<accession>A0A1C2E4G3</accession>
<comment type="cofactor">
    <cofactor evidence="9">
        <name>[4Fe-4S] cluster</name>
        <dbReference type="ChEBI" id="CHEBI:49883"/>
    </cofactor>
    <text evidence="9">Binds 2 [4Fe-4S] clusters per subunit. One cluster is coordinated with 3 cysteines and an exchangeable S-adenosyl-L-methionine.</text>
</comment>
<dbReference type="Pfam" id="PF16881">
    <property type="entry name" value="LIAS_N"/>
    <property type="match status" value="1"/>
</dbReference>
<feature type="binding site" evidence="9">
    <location>
        <position position="126"/>
    </location>
    <ligand>
        <name>[4Fe-4S] cluster</name>
        <dbReference type="ChEBI" id="CHEBI:49883"/>
        <label>2</label>
        <note>4Fe-4S-S-AdoMet</note>
    </ligand>
</feature>